<dbReference type="Proteomes" id="UP000619293">
    <property type="component" value="Unassembled WGS sequence"/>
</dbReference>
<reference evidence="2 3" key="1">
    <citation type="submission" date="2021-01" db="EMBL/GenBank/DDBJ databases">
        <title>Whole genome shotgun sequence of Catellatospora chokoriensis NBRC 107358.</title>
        <authorList>
            <person name="Komaki H."/>
            <person name="Tamura T."/>
        </authorList>
    </citation>
    <scope>NUCLEOTIDE SEQUENCE [LARGE SCALE GENOMIC DNA]</scope>
    <source>
        <strain evidence="2 3">NBRC 107358</strain>
    </source>
</reference>
<evidence type="ECO:0000256" key="1">
    <source>
        <dbReference type="SAM" id="MobiDB-lite"/>
    </source>
</evidence>
<evidence type="ECO:0000313" key="2">
    <source>
        <dbReference type="EMBL" id="GIF93088.1"/>
    </source>
</evidence>
<proteinExistence type="predicted"/>
<keyword evidence="3" id="KW-1185">Reference proteome</keyword>
<name>A0A8J3NUP3_9ACTN</name>
<dbReference type="EMBL" id="BONG01000055">
    <property type="protein sequence ID" value="GIF93088.1"/>
    <property type="molecule type" value="Genomic_DNA"/>
</dbReference>
<comment type="caution">
    <text evidence="2">The sequence shown here is derived from an EMBL/GenBank/DDBJ whole genome shotgun (WGS) entry which is preliminary data.</text>
</comment>
<feature type="region of interest" description="Disordered" evidence="1">
    <location>
        <begin position="231"/>
        <end position="256"/>
    </location>
</feature>
<evidence type="ECO:0000313" key="3">
    <source>
        <dbReference type="Proteomes" id="UP000619293"/>
    </source>
</evidence>
<dbReference type="AlphaFoldDB" id="A0A8J3NUP3"/>
<sequence>MAVEADGRHGRIVVQANWPPALLRQADEAAARFGASVRAAFDAAVLAAADCVSGVVAKPDPAVHRMPLCADAARFAVAARALIGLRPDQLEVLKQFQPFYVLPEAAGPLTLHLGHVMAQLAAMTDPTRARTRRRVAVWAHSADPDVEVDPPRQVLTMDVEDDGVLERKRTIATFELSAPGRTRPSANPNIAFDLIINDEPWPLDMDDHFGSRSAIAVAAASEFIRSLQRSAAPRPPLRLRQRPQPTPAAHRTDPTWLPLDLTHAPDAREAFDAPDVALATHTDDSGNLTILIKAKDGLFGRPIAPALALDPHMPQGLAAEEATLDAASTWGLPDFVFNPQQTEKGSGLRELGDGTIITGSRAVALQVKSRDRVTDNPVRERSWMAKKAIEGARQAAGSVRTLSTQPMALTNGRGRTVVCDGNAVSWVGVVVLDHSDPPEGVLPDLPATRLPTVAVLRRDWDFLFDHLRSVSAVVDYFHRVAHEAGQALGTEAVRYFELADADEQAAEQGPRPWAQTFGAKQVSHPLLPKRPVSSTDDTGHAVFRIILEDIAEGPFDHDEADRLRLLGLLDRLAVTERAELGRLLLDSLEEVAAADVGTRWRFRRVIQDEARLQLAFGVCTHFTETHRIAFSNWAMLRHTDFVDTRVGPDADAVWTVAVLLTPRFDGARPWDTSMNAMQGDLGLTADDLTAIRAQWKS</sequence>
<dbReference type="RefSeq" id="WP_191842649.1">
    <property type="nucleotide sequence ID" value="NZ_BAAALB010000027.1"/>
</dbReference>
<gene>
    <name evidence="2" type="ORF">Cch02nite_65320</name>
</gene>
<protein>
    <submittedName>
        <fullName evidence="2">Uncharacterized protein</fullName>
    </submittedName>
</protein>
<accession>A0A8J3NUP3</accession>
<organism evidence="2 3">
    <name type="scientific">Catellatospora chokoriensis</name>
    <dbReference type="NCBI Taxonomy" id="310353"/>
    <lineage>
        <taxon>Bacteria</taxon>
        <taxon>Bacillati</taxon>
        <taxon>Actinomycetota</taxon>
        <taxon>Actinomycetes</taxon>
        <taxon>Micromonosporales</taxon>
        <taxon>Micromonosporaceae</taxon>
        <taxon>Catellatospora</taxon>
    </lineage>
</organism>